<dbReference type="InterPro" id="IPR041710">
    <property type="entry name" value="HPS/KGPDC"/>
</dbReference>
<evidence type="ECO:0000256" key="10">
    <source>
        <dbReference type="ARBA" id="ARBA00080293"/>
    </source>
</evidence>
<evidence type="ECO:0000256" key="5">
    <source>
        <dbReference type="ARBA" id="ARBA00023239"/>
    </source>
</evidence>
<dbReference type="FunFam" id="3.20.20.70:FF:000022">
    <property type="entry name" value="3-keto-L-gulonate-6-phosphate decarboxylase UlaD"/>
    <property type="match status" value="1"/>
</dbReference>
<dbReference type="SUPFAM" id="SSF51366">
    <property type="entry name" value="Ribulose-phoshate binding barrel"/>
    <property type="match status" value="1"/>
</dbReference>
<dbReference type="InterPro" id="IPR013785">
    <property type="entry name" value="Aldolase_TIM"/>
</dbReference>
<evidence type="ECO:0000256" key="6">
    <source>
        <dbReference type="ARBA" id="ARBA00023277"/>
    </source>
</evidence>
<dbReference type="Gene3D" id="3.20.20.70">
    <property type="entry name" value="Aldolase class I"/>
    <property type="match status" value="1"/>
</dbReference>
<dbReference type="GO" id="GO:0016052">
    <property type="term" value="P:carbohydrate catabolic process"/>
    <property type="evidence" value="ECO:0007669"/>
    <property type="project" value="UniProtKB-ARBA"/>
</dbReference>
<evidence type="ECO:0000256" key="8">
    <source>
        <dbReference type="ARBA" id="ARBA00061676"/>
    </source>
</evidence>
<dbReference type="EMBL" id="ABKX01000002">
    <property type="protein sequence ID" value="EDS93337.1"/>
    <property type="molecule type" value="Genomic_DNA"/>
</dbReference>
<protein>
    <recommendedName>
        <fullName evidence="10">3-dehydro-L-gulonate-6-phosphate decarboxylase</fullName>
        <ecNumber evidence="9">4.1.1.85</ecNumber>
    </recommendedName>
    <alternativeName>
        <fullName evidence="10">3-dehydro-L-gulonate-6-phosphate decarboxylase</fullName>
    </alternativeName>
</protein>
<dbReference type="InterPro" id="IPR011060">
    <property type="entry name" value="RibuloseP-bd_barrel"/>
</dbReference>
<evidence type="ECO:0000313" key="12">
    <source>
        <dbReference type="EMBL" id="EDS93337.1"/>
    </source>
</evidence>
<dbReference type="GO" id="GO:0033982">
    <property type="term" value="F:3-dehydro-L-gulonate-6-phosphate decarboxylase activity"/>
    <property type="evidence" value="ECO:0007669"/>
    <property type="project" value="UniProtKB-EC"/>
</dbReference>
<dbReference type="InterPro" id="IPR001754">
    <property type="entry name" value="OMPdeCOase_dom"/>
</dbReference>
<evidence type="ECO:0000256" key="4">
    <source>
        <dbReference type="ARBA" id="ARBA00022793"/>
    </source>
</evidence>
<organism evidence="12 13">
    <name type="scientific">Escherichia albertii (strain TW07627)</name>
    <dbReference type="NCBI Taxonomy" id="502347"/>
    <lineage>
        <taxon>Bacteria</taxon>
        <taxon>Pseudomonadati</taxon>
        <taxon>Pseudomonadota</taxon>
        <taxon>Gammaproteobacteria</taxon>
        <taxon>Enterobacterales</taxon>
        <taxon>Enterobacteriaceae</taxon>
        <taxon>Escherichia</taxon>
    </lineage>
</organism>
<dbReference type="Gene3D" id="3.30.420.40">
    <property type="match status" value="1"/>
</dbReference>
<dbReference type="Pfam" id="PF00370">
    <property type="entry name" value="FGGY_N"/>
    <property type="match status" value="1"/>
</dbReference>
<dbReference type="CDD" id="cd07802">
    <property type="entry name" value="ASKHA_NBD_FGGY_EcLyxK-like"/>
    <property type="match status" value="1"/>
</dbReference>
<keyword evidence="2 12" id="KW-0808">Transferase</keyword>
<evidence type="ECO:0000313" key="13">
    <source>
        <dbReference type="Proteomes" id="UP000003042"/>
    </source>
</evidence>
<evidence type="ECO:0000256" key="7">
    <source>
        <dbReference type="ARBA" id="ARBA00050573"/>
    </source>
</evidence>
<evidence type="ECO:0000256" key="2">
    <source>
        <dbReference type="ARBA" id="ARBA00022679"/>
    </source>
</evidence>
<gene>
    <name evidence="12" type="ORF">ESCAB7627_4624</name>
</gene>
<evidence type="ECO:0000256" key="9">
    <source>
        <dbReference type="ARBA" id="ARBA00066421"/>
    </source>
</evidence>
<dbReference type="PROSITE" id="PS00445">
    <property type="entry name" value="FGGY_KINASES_2"/>
    <property type="match status" value="1"/>
</dbReference>
<dbReference type="Pfam" id="PF00215">
    <property type="entry name" value="OMPdecase"/>
    <property type="match status" value="1"/>
</dbReference>
<name>A0ABC9NSX4_ESCAT</name>
<dbReference type="InterPro" id="IPR050406">
    <property type="entry name" value="FGGY_Carb_Kinase"/>
</dbReference>
<dbReference type="SMART" id="SM00934">
    <property type="entry name" value="OMPdecase"/>
    <property type="match status" value="1"/>
</dbReference>
<dbReference type="EC" id="4.1.1.85" evidence="9"/>
<evidence type="ECO:0000259" key="11">
    <source>
        <dbReference type="SMART" id="SM00934"/>
    </source>
</evidence>
<evidence type="ECO:0000256" key="3">
    <source>
        <dbReference type="ARBA" id="ARBA00022777"/>
    </source>
</evidence>
<dbReference type="Proteomes" id="UP000003042">
    <property type="component" value="Unassembled WGS sequence"/>
</dbReference>
<comment type="catalytic activity">
    <reaction evidence="7">
        <text>3-dehydro-L-gulonate 6-phosphate + H(+) = L-xylulose 5-phosphate + CO2</text>
        <dbReference type="Rhea" id="RHEA:14353"/>
        <dbReference type="ChEBI" id="CHEBI:15378"/>
        <dbReference type="ChEBI" id="CHEBI:16526"/>
        <dbReference type="ChEBI" id="CHEBI:57829"/>
        <dbReference type="ChEBI" id="CHEBI:58774"/>
        <dbReference type="EC" id="4.1.1.85"/>
    </reaction>
    <physiologicalReaction direction="left-to-right" evidence="7">
        <dbReference type="Rhea" id="RHEA:14354"/>
    </physiologicalReaction>
</comment>
<dbReference type="PANTHER" id="PTHR43095:SF3">
    <property type="entry name" value="L-XYLULOSE_3-KETO-L-GULONATE KINASE"/>
    <property type="match status" value="1"/>
</dbReference>
<dbReference type="InterPro" id="IPR018483">
    <property type="entry name" value="Carb_kinase_FGGY_CS"/>
</dbReference>
<comment type="similarity">
    <text evidence="8">Belongs to the HPS/KGPDC family. KGPDC subfamily.</text>
</comment>
<dbReference type="NCBIfam" id="NF009832">
    <property type="entry name" value="PRK13306.1"/>
    <property type="match status" value="1"/>
</dbReference>
<comment type="similarity">
    <text evidence="1">Belongs to the FGGY kinase family.</text>
</comment>
<keyword evidence="6" id="KW-0119">Carbohydrate metabolism</keyword>
<comment type="caution">
    <text evidence="12">The sequence shown here is derived from an EMBL/GenBank/DDBJ whole genome shotgun (WGS) entry which is preliminary data.</text>
</comment>
<reference evidence="12 13" key="1">
    <citation type="submission" date="2008-02" db="EMBL/GenBank/DDBJ databases">
        <title>Annotation of Escherichia albertii TW07627.</title>
        <authorList>
            <person name="Sutton G."/>
            <person name="Whittam T.S."/>
            <person name="Sebastian Y."/>
        </authorList>
    </citation>
    <scope>NUCLEOTIDE SEQUENCE [LARGE SCALE GENOMIC DNA]</scope>
    <source>
        <strain evidence="12 13">TW07627</strain>
    </source>
</reference>
<proteinExistence type="inferred from homology"/>
<dbReference type="AlphaFoldDB" id="A0ABC9NSX4"/>
<keyword evidence="5" id="KW-0456">Lyase</keyword>
<keyword evidence="4" id="KW-0210">Decarboxylase</keyword>
<accession>A0ABC9NSX4</accession>
<evidence type="ECO:0000256" key="1">
    <source>
        <dbReference type="ARBA" id="ARBA00009156"/>
    </source>
</evidence>
<dbReference type="GO" id="GO:0016301">
    <property type="term" value="F:kinase activity"/>
    <property type="evidence" value="ECO:0007669"/>
    <property type="project" value="UniProtKB-KW"/>
</dbReference>
<dbReference type="InterPro" id="IPR018484">
    <property type="entry name" value="FGGY_N"/>
</dbReference>
<sequence length="588" mass="63970">MTQYWLGLDCGGSWLKAGLYDREGREAGVQRLPLCALSPQPGWAERDMAELWQCCMAVIRNLLTYSGVSGEQIVGIGISAQGKGLFLLDKNDKLLGNAILSSDRRAMEIVRRWQKDGIPEKLYPLTRQTLWTGHPVSLLRWLKEHEPERYAQIGCVMMTHDYLRWCLTSVKGCEESNISESNLYNMNSGQYDSCLTDGLGISEINHALPPVVGSAEICGEITAQTAALTGLKAGTPVVGGLFDVVSTALCAGIEDEYTLNAVMGTWAVTSGITRGLRDDEAHPYVYGRYVNDSEFIVHEASPTSSGNLEWFTAQWGEISFAEINQAIASLPKAGGDLFFLPFLYGSNAGLEMTSGFYGMQAIHTRAHLLQAIYEGVVFSHMTHLNRMRDVTLLKDSVDIVEAGTILCLNEGLGAVKALREQCPDKIIVADWKVADAGETLAQQAFAAGANWMTIICAAPLATVEKGHAMAQNCGGEIQIELFGNWTLDDARDWHRIGVRQAIYHRGRDAQASGQQWGEADLARMKALSDIGLELSITGGITPADLPLFKDIRVKAFIAGRALAGAVNPAQVAADFHAQIDAIWGGSRA</sequence>
<dbReference type="CDD" id="cd04726">
    <property type="entry name" value="KGPDC_HPS"/>
    <property type="match status" value="1"/>
</dbReference>
<dbReference type="InterPro" id="IPR043129">
    <property type="entry name" value="ATPase_NBD"/>
</dbReference>
<dbReference type="SUPFAM" id="SSF53067">
    <property type="entry name" value="Actin-like ATPase domain"/>
    <property type="match status" value="2"/>
</dbReference>
<dbReference type="PANTHER" id="PTHR43095">
    <property type="entry name" value="SUGAR KINASE"/>
    <property type="match status" value="1"/>
</dbReference>
<dbReference type="NCBIfam" id="NF009831">
    <property type="entry name" value="PRK13305.1"/>
    <property type="match status" value="1"/>
</dbReference>
<keyword evidence="3 12" id="KW-0418">Kinase</keyword>
<feature type="domain" description="Orotidine 5'-phosphate decarboxylase" evidence="11">
    <location>
        <begin position="389"/>
        <end position="575"/>
    </location>
</feature>